<dbReference type="GO" id="GO:0042292">
    <property type="term" value="F:URM1 activating enzyme activity"/>
    <property type="evidence" value="ECO:0007669"/>
    <property type="project" value="TreeGrafter"/>
</dbReference>
<keyword evidence="6 10" id="KW-0547">Nucleotide-binding</keyword>
<evidence type="ECO:0000256" key="1">
    <source>
        <dbReference type="ARBA" id="ARBA00004514"/>
    </source>
</evidence>
<evidence type="ECO:0000256" key="8">
    <source>
        <dbReference type="ARBA" id="ARBA00022840"/>
    </source>
</evidence>
<dbReference type="Gene3D" id="3.40.250.10">
    <property type="entry name" value="Rhodanese-like domain"/>
    <property type="match status" value="1"/>
</dbReference>
<feature type="binding site" evidence="10">
    <location>
        <position position="236"/>
    </location>
    <ligand>
        <name>Zn(2+)</name>
        <dbReference type="ChEBI" id="CHEBI:29105"/>
    </ligand>
</feature>
<dbReference type="EC" id="2.7.7.-" evidence="10"/>
<evidence type="ECO:0000256" key="9">
    <source>
        <dbReference type="ARBA" id="ARBA00023268"/>
    </source>
</evidence>
<dbReference type="InterPro" id="IPR045886">
    <property type="entry name" value="ThiF/MoeB/HesA"/>
</dbReference>
<feature type="binding site" evidence="10">
    <location>
        <position position="239"/>
    </location>
    <ligand>
        <name>Zn(2+)</name>
        <dbReference type="ChEBI" id="CHEBI:29105"/>
    </ligand>
</feature>
<dbReference type="Gene3D" id="3.40.50.720">
    <property type="entry name" value="NAD(P)-binding Rossmann-like Domain"/>
    <property type="match status" value="1"/>
</dbReference>
<feature type="transmembrane region" description="Helical" evidence="12">
    <location>
        <begin position="94"/>
        <end position="116"/>
    </location>
</feature>
<dbReference type="EC" id="2.8.1.-" evidence="10"/>
<accession>A0A7S3LCL4</accession>
<dbReference type="HAMAP" id="MF_03049">
    <property type="entry name" value="MOCS3_Uba4"/>
    <property type="match status" value="1"/>
</dbReference>
<keyword evidence="12" id="KW-1133">Transmembrane helix</keyword>
<dbReference type="PROSITE" id="PS50206">
    <property type="entry name" value="RHODANESE_3"/>
    <property type="match status" value="1"/>
</dbReference>
<feature type="binding site" evidence="10">
    <location>
        <begin position="134"/>
        <end position="138"/>
    </location>
    <ligand>
        <name>ATP</name>
        <dbReference type="ChEBI" id="CHEBI:30616"/>
    </ligand>
</feature>
<dbReference type="InterPro" id="IPR001763">
    <property type="entry name" value="Rhodanese-like_dom"/>
</dbReference>
<name>A0A7S3LCL4_9STRA</name>
<dbReference type="GO" id="GO:0005829">
    <property type="term" value="C:cytosol"/>
    <property type="evidence" value="ECO:0007669"/>
    <property type="project" value="UniProtKB-SubCell"/>
</dbReference>
<dbReference type="GO" id="GO:0070566">
    <property type="term" value="F:adenylyltransferase activity"/>
    <property type="evidence" value="ECO:0007669"/>
    <property type="project" value="InterPro"/>
</dbReference>
<evidence type="ECO:0000259" key="13">
    <source>
        <dbReference type="PROSITE" id="PS50206"/>
    </source>
</evidence>
<evidence type="ECO:0000256" key="2">
    <source>
        <dbReference type="ARBA" id="ARBA00022490"/>
    </source>
</evidence>
<comment type="function">
    <text evidence="10">Plays a central role in 2-thiolation of mcm(5)S(2)U at tRNA wobble positions of cytosolic tRNA(Lys), tRNA(Glu) and tRNA(Gln). Acts by mediating the C-terminal thiocarboxylation of the sulfur carrier URM1. Its N-terminus first activates URM1 as acyl-adenylate (-COAMP), then the persulfide sulfur on the catalytic cysteine is transferred to URM1 to form thiocarboxylation (-COSH) of its C-terminus. The reaction probably involves hydrogen sulfide that is generated from the persulfide intermediate and that acts as nucleophile towards URM1. Subsequently, a transient disulfide bond is formed. Does not use thiosulfate as sulfur donor; NFS1 probably acting as a sulfur donor for thiocarboxylation reactions.</text>
</comment>
<proteinExistence type="inferred from homology"/>
<comment type="subcellular location">
    <subcellularLocation>
        <location evidence="1">Cytoplasm</location>
        <location evidence="1">Cytosol</location>
    </subcellularLocation>
</comment>
<evidence type="ECO:0000256" key="3">
    <source>
        <dbReference type="ARBA" id="ARBA00022679"/>
    </source>
</evidence>
<feature type="domain" description="Rhodanese" evidence="13">
    <location>
        <begin position="362"/>
        <end position="459"/>
    </location>
</feature>
<feature type="coiled-coil region" evidence="11">
    <location>
        <begin position="7"/>
        <end position="41"/>
    </location>
</feature>
<dbReference type="InterPro" id="IPR035985">
    <property type="entry name" value="Ubiquitin-activating_enz"/>
</dbReference>
<keyword evidence="11" id="KW-0175">Coiled coil</keyword>
<dbReference type="PANTHER" id="PTHR10953">
    <property type="entry name" value="UBIQUITIN-ACTIVATING ENZYME E1"/>
    <property type="match status" value="1"/>
</dbReference>
<feature type="binding site" evidence="10">
    <location>
        <position position="151"/>
    </location>
    <ligand>
        <name>ATP</name>
        <dbReference type="ChEBI" id="CHEBI:30616"/>
    </ligand>
</feature>
<dbReference type="EMBL" id="HBIM01018570">
    <property type="protein sequence ID" value="CAE0417283.1"/>
    <property type="molecule type" value="Transcribed_RNA"/>
</dbReference>
<evidence type="ECO:0000256" key="5">
    <source>
        <dbReference type="ARBA" id="ARBA00022723"/>
    </source>
</evidence>
<evidence type="ECO:0000256" key="4">
    <source>
        <dbReference type="ARBA" id="ARBA00022694"/>
    </source>
</evidence>
<dbReference type="GO" id="GO:0046872">
    <property type="term" value="F:metal ion binding"/>
    <property type="evidence" value="ECO:0007669"/>
    <property type="project" value="UniProtKB-KW"/>
</dbReference>
<dbReference type="InterPro" id="IPR036873">
    <property type="entry name" value="Rhodanese-like_dom_sf"/>
</dbReference>
<dbReference type="CDD" id="cd00757">
    <property type="entry name" value="ThiF_MoeB_HesA_family"/>
    <property type="match status" value="1"/>
</dbReference>
<dbReference type="PANTHER" id="PTHR10953:SF102">
    <property type="entry name" value="ADENYLYLTRANSFERASE AND SULFURTRANSFERASE MOCS3"/>
    <property type="match status" value="1"/>
</dbReference>
<dbReference type="SMART" id="SM00450">
    <property type="entry name" value="RHOD"/>
    <property type="match status" value="1"/>
</dbReference>
<keyword evidence="2 10" id="KW-0963">Cytoplasm</keyword>
<evidence type="ECO:0000256" key="12">
    <source>
        <dbReference type="SAM" id="Phobius"/>
    </source>
</evidence>
<keyword evidence="5 10" id="KW-0479">Metal-binding</keyword>
<dbReference type="Pfam" id="PF00899">
    <property type="entry name" value="ThiF"/>
    <property type="match status" value="1"/>
</dbReference>
<keyword evidence="12" id="KW-0812">Transmembrane</keyword>
<evidence type="ECO:0000256" key="10">
    <source>
        <dbReference type="HAMAP-Rule" id="MF_03049"/>
    </source>
</evidence>
<feature type="binding site" evidence="10">
    <location>
        <begin position="195"/>
        <end position="196"/>
    </location>
    <ligand>
        <name>ATP</name>
        <dbReference type="ChEBI" id="CHEBI:30616"/>
    </ligand>
</feature>
<comment type="pathway">
    <text evidence="10">tRNA modification; 5-methoxycarbonylmethyl-2-thiouridine-tRNA biosynthesis.</text>
</comment>
<gene>
    <name evidence="14" type="ORF">ACOF00016_LOCUS14214</name>
</gene>
<dbReference type="NCBIfam" id="NF004281">
    <property type="entry name" value="PRK05690.1"/>
    <property type="match status" value="1"/>
</dbReference>
<keyword evidence="7 10" id="KW-0862">Zinc</keyword>
<feature type="binding site" evidence="10">
    <location>
        <position position="106"/>
    </location>
    <ligand>
        <name>ATP</name>
        <dbReference type="ChEBI" id="CHEBI:30616"/>
    </ligand>
</feature>
<dbReference type="InterPro" id="IPR028885">
    <property type="entry name" value="MOCS3/Uba4"/>
</dbReference>
<dbReference type="Pfam" id="PF00581">
    <property type="entry name" value="Rhodanese"/>
    <property type="match status" value="1"/>
</dbReference>
<feature type="active site" description="Glycyl thioester intermediate; for adenylyltransferase activity" evidence="10">
    <location>
        <position position="253"/>
    </location>
</feature>
<dbReference type="GO" id="GO:0002143">
    <property type="term" value="P:tRNA wobble position uridine thiolation"/>
    <property type="evidence" value="ECO:0007669"/>
    <property type="project" value="InterPro"/>
</dbReference>
<dbReference type="GO" id="GO:0004792">
    <property type="term" value="F:thiosulfate-cyanide sulfurtransferase activity"/>
    <property type="evidence" value="ECO:0007669"/>
    <property type="project" value="TreeGrafter"/>
</dbReference>
<evidence type="ECO:0000256" key="6">
    <source>
        <dbReference type="ARBA" id="ARBA00022741"/>
    </source>
</evidence>
<feature type="active site" description="Cysteine persulfide intermediate; for sulfurtransferase activity" evidence="10">
    <location>
        <position position="414"/>
    </location>
</feature>
<sequence>MSSSITEATKDEQIRALESKVRELEAKLSKIEGQQQQLSNRGPTVHVAEEATSIPNSVFQRLSTNRDLTAQEIERYSRQLILSRGFGVSGQRKLLSSSVIVIGAGGIGSTLLMYLATAGIGQLGIVDFDNVEISNLHRQVIHRTDRIGQSKAASARQTLEALNPLVSYKIHECQVDANNVLNLVEQYDCVVDCSDNPKTRYLVNDACVLANKPLISGSAVGLEGQITVYNYQNGPCYRCLYPRPSATTGCRSCADAGVFGPVPGLIGILQAIETIKVLTGTGSVLSDRLLMYDSMQANFLSIKKPPKRLKCPVCGSAPTIRSMADSQETLLTAVGPQPKLVPAELAEDLVVTCEAYNKVRQSNTPHILLDVRVKEQYELCHLGDSVHIPLDSITGELDRIESISGGKLPIYCLCRRGIASADATIILNEAKVSRLGIHSVFNVKGGLDSWRTSVDPSFPRY</sequence>
<protein>
    <recommendedName>
        <fullName evidence="10">Adenylyltransferase and sulfurtransferase MOCS3 homolog</fullName>
    </recommendedName>
    <alternativeName>
        <fullName evidence="10">UBA4 homolog</fullName>
    </alternativeName>
    <alternativeName>
        <fullName evidence="10">Ubiquitin-like protein activator 4 homolog</fullName>
    </alternativeName>
    <domain>
        <recommendedName>
            <fullName evidence="10">Adenylyltransferase</fullName>
            <ecNumber evidence="10">2.7.7.-</ecNumber>
        </recommendedName>
    </domain>
    <domain>
        <recommendedName>
            <fullName evidence="10">Sulfurtransferase</fullName>
            <ecNumber evidence="10">2.8.1.-</ecNumber>
        </recommendedName>
    </domain>
</protein>
<dbReference type="InterPro" id="IPR000594">
    <property type="entry name" value="ThiF_NAD_FAD-bd"/>
</dbReference>
<reference evidence="14" key="1">
    <citation type="submission" date="2021-01" db="EMBL/GenBank/DDBJ databases">
        <authorList>
            <person name="Corre E."/>
            <person name="Pelletier E."/>
            <person name="Niang G."/>
            <person name="Scheremetjew M."/>
            <person name="Finn R."/>
            <person name="Kale V."/>
            <person name="Holt S."/>
            <person name="Cochrane G."/>
            <person name="Meng A."/>
            <person name="Brown T."/>
            <person name="Cohen L."/>
        </authorList>
    </citation>
    <scope>NUCLEOTIDE SEQUENCE</scope>
    <source>
        <strain evidence="14">CCMP127</strain>
    </source>
</reference>
<feature type="binding site" evidence="10">
    <location>
        <position position="314"/>
    </location>
    <ligand>
        <name>Zn(2+)</name>
        <dbReference type="ChEBI" id="CHEBI:29105"/>
    </ligand>
</feature>
<comment type="similarity">
    <text evidence="10">In the N-terminal section; belongs to the HesA/MoeB/ThiF family. UBA4 subfamily.</text>
</comment>
<evidence type="ECO:0000256" key="11">
    <source>
        <dbReference type="SAM" id="Coils"/>
    </source>
</evidence>
<keyword evidence="12" id="KW-0472">Membrane</keyword>
<dbReference type="FunFam" id="3.40.50.720:FF:000033">
    <property type="entry name" value="Adenylyltransferase and sulfurtransferase MOCS3"/>
    <property type="match status" value="1"/>
</dbReference>
<keyword evidence="9 10" id="KW-0511">Multifunctional enzyme</keyword>
<dbReference type="SUPFAM" id="SSF69572">
    <property type="entry name" value="Activating enzymes of the ubiquitin-like proteins"/>
    <property type="match status" value="1"/>
</dbReference>
<keyword evidence="8 10" id="KW-0067">ATP-binding</keyword>
<dbReference type="UniPathway" id="UPA00988"/>
<keyword evidence="4 10" id="KW-0819">tRNA processing</keyword>
<comment type="cofactor">
    <cofactor evidence="10">
        <name>Zn(2+)</name>
        <dbReference type="ChEBI" id="CHEBI:29105"/>
    </cofactor>
    <text evidence="10">Binds 1 zinc ion per subunit.</text>
</comment>
<feature type="binding site" evidence="10">
    <location>
        <position position="127"/>
    </location>
    <ligand>
        <name>ATP</name>
        <dbReference type="ChEBI" id="CHEBI:30616"/>
    </ligand>
</feature>
<feature type="binding site" evidence="10">
    <location>
        <position position="311"/>
    </location>
    <ligand>
        <name>Zn(2+)</name>
        <dbReference type="ChEBI" id="CHEBI:29105"/>
    </ligand>
</feature>
<dbReference type="GO" id="GO:0005524">
    <property type="term" value="F:ATP binding"/>
    <property type="evidence" value="ECO:0007669"/>
    <property type="project" value="UniProtKB-KW"/>
</dbReference>
<dbReference type="AlphaFoldDB" id="A0A7S3LCL4"/>
<keyword evidence="3 10" id="KW-0808">Transferase</keyword>
<evidence type="ECO:0000313" key="14">
    <source>
        <dbReference type="EMBL" id="CAE0417283.1"/>
    </source>
</evidence>
<organism evidence="14">
    <name type="scientific">Amphora coffeiformis</name>
    <dbReference type="NCBI Taxonomy" id="265554"/>
    <lineage>
        <taxon>Eukaryota</taxon>
        <taxon>Sar</taxon>
        <taxon>Stramenopiles</taxon>
        <taxon>Ochrophyta</taxon>
        <taxon>Bacillariophyta</taxon>
        <taxon>Bacillariophyceae</taxon>
        <taxon>Bacillariophycidae</taxon>
        <taxon>Thalassiophysales</taxon>
        <taxon>Catenulaceae</taxon>
        <taxon>Amphora</taxon>
    </lineage>
</organism>
<evidence type="ECO:0000256" key="7">
    <source>
        <dbReference type="ARBA" id="ARBA00022833"/>
    </source>
</evidence>